<gene>
    <name evidence="3" type="ORF">Y981_00820</name>
</gene>
<evidence type="ECO:0000259" key="2">
    <source>
        <dbReference type="Pfam" id="PF09835"/>
    </source>
</evidence>
<dbReference type="KEGG" id="lfp:Y981_00820"/>
<dbReference type="InterPro" id="IPR018639">
    <property type="entry name" value="DUF2062"/>
</dbReference>
<dbReference type="PANTHER" id="PTHR40547">
    <property type="entry name" value="SLL0298 PROTEIN"/>
    <property type="match status" value="1"/>
</dbReference>
<dbReference type="Proteomes" id="UP000027059">
    <property type="component" value="Chromosome"/>
</dbReference>
<reference evidence="3 4" key="2">
    <citation type="journal article" date="2015" name="Biomed. Res. Int.">
        <title>Effects of Arsenite Resistance on the Growth and Functional Gene Expression of Leptospirillum ferriphilum and Acidithiobacillus thiooxidans in Pure Culture and Coculture.</title>
        <authorList>
            <person name="Jiang H."/>
            <person name="Liang Y."/>
            <person name="Yin H."/>
            <person name="Xiao Y."/>
            <person name="Guo X."/>
            <person name="Xu Y."/>
            <person name="Hu Q."/>
            <person name="Liu H."/>
            <person name="Liu X."/>
        </authorList>
    </citation>
    <scope>NUCLEOTIDE SEQUENCE [LARGE SCALE GENOMIC DNA]</scope>
    <source>
        <strain evidence="3 4">YSK</strain>
    </source>
</reference>
<keyword evidence="1" id="KW-0472">Membrane</keyword>
<dbReference type="PANTHER" id="PTHR40547:SF1">
    <property type="entry name" value="SLL0298 PROTEIN"/>
    <property type="match status" value="1"/>
</dbReference>
<feature type="domain" description="DUF2062" evidence="2">
    <location>
        <begin position="11"/>
        <end position="154"/>
    </location>
</feature>
<evidence type="ECO:0000256" key="1">
    <source>
        <dbReference type="SAM" id="Phobius"/>
    </source>
</evidence>
<name>A0A059XMY9_9BACT</name>
<dbReference type="RefSeq" id="WP_014959920.1">
    <property type="nucleotide sequence ID" value="NZ_CP007243.1"/>
</dbReference>
<evidence type="ECO:0000313" key="3">
    <source>
        <dbReference type="EMBL" id="AIA29899.1"/>
    </source>
</evidence>
<dbReference type="OrthoDB" id="9794343at2"/>
<keyword evidence="1" id="KW-1133">Transmembrane helix</keyword>
<accession>A0A059XMY9</accession>
<dbReference type="AlphaFoldDB" id="A0A059XMY9"/>
<organism evidence="3 4">
    <name type="scientific">Leptospirillum ferriphilum YSK</name>
    <dbReference type="NCBI Taxonomy" id="1441628"/>
    <lineage>
        <taxon>Bacteria</taxon>
        <taxon>Pseudomonadati</taxon>
        <taxon>Nitrospirota</taxon>
        <taxon>Nitrospiria</taxon>
        <taxon>Nitrospirales</taxon>
        <taxon>Nitrospiraceae</taxon>
        <taxon>Leptospirillum</taxon>
    </lineage>
</organism>
<dbReference type="Pfam" id="PF09835">
    <property type="entry name" value="DUF2062"/>
    <property type="match status" value="1"/>
</dbReference>
<evidence type="ECO:0000313" key="4">
    <source>
        <dbReference type="Proteomes" id="UP000027059"/>
    </source>
</evidence>
<protein>
    <recommendedName>
        <fullName evidence="2">DUF2062 domain-containing protein</fullName>
    </recommendedName>
</protein>
<feature type="transmembrane region" description="Helical" evidence="1">
    <location>
        <begin position="122"/>
        <end position="150"/>
    </location>
</feature>
<keyword evidence="1" id="KW-0812">Transmembrane</keyword>
<proteinExistence type="predicted"/>
<dbReference type="EMBL" id="CP007243">
    <property type="protein sequence ID" value="AIA29899.1"/>
    <property type="molecule type" value="Genomic_DNA"/>
</dbReference>
<reference evidence="4" key="1">
    <citation type="submission" date="2014-02" db="EMBL/GenBank/DDBJ databases">
        <title>Complete genome sequence and comparative genomic analysis of the nitrogen-fixing bacterium Leptospirillum ferriphilum YSK.</title>
        <authorList>
            <person name="Guo X."/>
            <person name="Yin H."/>
            <person name="Liang Y."/>
            <person name="Hu Q."/>
            <person name="Ma L."/>
            <person name="Xiao Y."/>
            <person name="Zhang X."/>
            <person name="Qiu G."/>
            <person name="Liu X."/>
        </authorList>
    </citation>
    <scope>NUCLEOTIDE SEQUENCE [LARGE SCALE GENOMIC DNA]</scope>
    <source>
        <strain evidence="4">YSK</strain>
    </source>
</reference>
<dbReference type="HOGENOM" id="CLU_102912_2_0_0"/>
<keyword evidence="4" id="KW-1185">Reference proteome</keyword>
<sequence>MTTPDNRYGRWKEKLFKLVRNDPDPVKVSLAMALGFSAAFLPPFGFHTLLVMGLGYLFRVSVPLAILGTWINNPWTFIPVFLPSYVLEIKLGGILLEKKLNFPSLSALSRMPYKTVIAQIKLVLWPFIVGSVVFSCAVFVTSFFLVYGFLKYRKGFSSLPL</sequence>
<feature type="transmembrane region" description="Helical" evidence="1">
    <location>
        <begin position="28"/>
        <end position="46"/>
    </location>
</feature>